<dbReference type="GO" id="GO:0008803">
    <property type="term" value="F:bis(5'-nucleosyl)-tetraphosphatase (symmetrical) activity"/>
    <property type="evidence" value="ECO:0007669"/>
    <property type="project" value="UniProtKB-EC"/>
</dbReference>
<evidence type="ECO:0000313" key="10">
    <source>
        <dbReference type="Proteomes" id="UP000296883"/>
    </source>
</evidence>
<evidence type="ECO:0000313" key="9">
    <source>
        <dbReference type="EMBL" id="TFZ42293.1"/>
    </source>
</evidence>
<sequence>MKYSGRYLSLTREELLERVHAQMSEKRFVHVLGVEKAAIALAEQYGEDIEKASIAALVHDYCKERPDTDFQSYIDKQLYPEAISQFGNEIWHGLVGADIIHDELGIADSDILNAVRHHTTGSANMSLLEQIIYVADYIEEGRDFPGVEEARQKARTDLVEAVAYETQKTLTYLVEKGVPIYPKTIETYNVWVAHLSK</sequence>
<dbReference type="SMART" id="SM00471">
    <property type="entry name" value="HDc"/>
    <property type="match status" value="1"/>
</dbReference>
<dbReference type="EMBL" id="SRHU01000013">
    <property type="protein sequence ID" value="TFZ42293.1"/>
    <property type="molecule type" value="Genomic_DNA"/>
</dbReference>
<dbReference type="RefSeq" id="WP_135254099.1">
    <property type="nucleotide sequence ID" value="NZ_CP038865.1"/>
</dbReference>
<dbReference type="InterPro" id="IPR051094">
    <property type="entry name" value="Diverse_Catalytic_Enzymes"/>
</dbReference>
<dbReference type="PROSITE" id="PS51831">
    <property type="entry name" value="HD"/>
    <property type="match status" value="1"/>
</dbReference>
<accession>A0AAJ5EF16</accession>
<dbReference type="GO" id="GO:0046872">
    <property type="term" value="F:metal ion binding"/>
    <property type="evidence" value="ECO:0007669"/>
    <property type="project" value="UniProtKB-KW"/>
</dbReference>
<keyword evidence="2" id="KW-0479">Metal-binding</keyword>
<dbReference type="NCBIfam" id="TIGR00488">
    <property type="entry name" value="bis(5'-nucleosyl)-tetraphosphatase (symmetrical) YqeK"/>
    <property type="match status" value="1"/>
</dbReference>
<dbReference type="SUPFAM" id="SSF109604">
    <property type="entry name" value="HD-domain/PDEase-like"/>
    <property type="match status" value="1"/>
</dbReference>
<dbReference type="EMBL" id="CP038865">
    <property type="protein sequence ID" value="QCA28319.1"/>
    <property type="molecule type" value="Genomic_DNA"/>
</dbReference>
<reference evidence="9 11" key="1">
    <citation type="submission" date="2019-03" db="EMBL/GenBank/DDBJ databases">
        <title>Vagococcus sp. was isolated fron gut of Carduelis flavirostris.</title>
        <authorList>
            <person name="Ge Y."/>
        </authorList>
    </citation>
    <scope>NUCLEOTIDE SEQUENCE [LARGE SCALE GENOMIC DNA]</scope>
    <source>
        <strain evidence="9 11">CF-210</strain>
    </source>
</reference>
<evidence type="ECO:0000256" key="4">
    <source>
        <dbReference type="ARBA" id="ARBA00022801"/>
    </source>
</evidence>
<reference evidence="8 10" key="2">
    <citation type="journal article" date="2020" name="Int. J. Syst. Evol. Microbiol.">
        <title>Vagococcus xieshaowenii sp. nov., isolated from snow finch (Montifringilla taczanowskii) cloacal content.</title>
        <authorList>
            <person name="Ge Y."/>
            <person name="Yang J."/>
            <person name="Lai X.H."/>
            <person name="Zhang G."/>
            <person name="Jin D."/>
            <person name="Lu S."/>
            <person name="Wang B."/>
            <person name="Huang Y."/>
            <person name="Huang Y."/>
            <person name="Ren Z."/>
            <person name="Zhang X."/>
            <person name="Xu J."/>
        </authorList>
    </citation>
    <scope>NUCLEOTIDE SEQUENCE [LARGE SCALE GENOMIC DNA]</scope>
    <source>
        <strain evidence="10">personal::cf-49</strain>
        <strain evidence="8">Personal::cf-49</strain>
    </source>
</reference>
<dbReference type="Proteomes" id="UP000297725">
    <property type="component" value="Unassembled WGS sequence"/>
</dbReference>
<dbReference type="Pfam" id="PF01966">
    <property type="entry name" value="HD"/>
    <property type="match status" value="1"/>
</dbReference>
<evidence type="ECO:0000256" key="5">
    <source>
        <dbReference type="ARBA" id="ARBA00023004"/>
    </source>
</evidence>
<keyword evidence="5" id="KW-0408">Iron</keyword>
<dbReference type="Proteomes" id="UP000296883">
    <property type="component" value="Chromosome"/>
</dbReference>
<comment type="catalytic activity">
    <reaction evidence="6">
        <text>P(1),P(4)-bis(5'-adenosyl) tetraphosphate + H2O = 2 ADP + 2 H(+)</text>
        <dbReference type="Rhea" id="RHEA:24252"/>
        <dbReference type="ChEBI" id="CHEBI:15377"/>
        <dbReference type="ChEBI" id="CHEBI:15378"/>
        <dbReference type="ChEBI" id="CHEBI:58141"/>
        <dbReference type="ChEBI" id="CHEBI:456216"/>
        <dbReference type="EC" id="3.6.1.41"/>
    </reaction>
</comment>
<dbReference type="AlphaFoldDB" id="A0AAJ5EF16"/>
<proteinExistence type="predicted"/>
<dbReference type="PANTHER" id="PTHR35795:SF1">
    <property type="entry name" value="BIS(5'-NUCLEOSYL)-TETRAPHOSPHATASE, SYMMETRICAL"/>
    <property type="match status" value="1"/>
</dbReference>
<name>A0AAJ5EF16_9ENTE</name>
<dbReference type="InterPro" id="IPR005249">
    <property type="entry name" value="YqeK"/>
</dbReference>
<evidence type="ECO:0000256" key="2">
    <source>
        <dbReference type="ARBA" id="ARBA00022723"/>
    </source>
</evidence>
<evidence type="ECO:0000259" key="7">
    <source>
        <dbReference type="PROSITE" id="PS51831"/>
    </source>
</evidence>
<dbReference type="InterPro" id="IPR003607">
    <property type="entry name" value="HD/PDEase_dom"/>
</dbReference>
<keyword evidence="10" id="KW-1185">Reference proteome</keyword>
<evidence type="ECO:0000256" key="3">
    <source>
        <dbReference type="ARBA" id="ARBA00022741"/>
    </source>
</evidence>
<dbReference type="InterPro" id="IPR006674">
    <property type="entry name" value="HD_domain"/>
</dbReference>
<dbReference type="PANTHER" id="PTHR35795">
    <property type="entry name" value="SLR1885 PROTEIN"/>
    <property type="match status" value="1"/>
</dbReference>
<protein>
    <recommendedName>
        <fullName evidence="1">bis(5'-nucleosyl)-tetraphosphatase (symmetrical)</fullName>
        <ecNumber evidence="1">3.6.1.41</ecNumber>
    </recommendedName>
</protein>
<dbReference type="CDD" id="cd00077">
    <property type="entry name" value="HDc"/>
    <property type="match status" value="1"/>
</dbReference>
<organism evidence="9 11">
    <name type="scientific">Vagococcus xieshaowenii</name>
    <dbReference type="NCBI Taxonomy" id="2562451"/>
    <lineage>
        <taxon>Bacteria</taxon>
        <taxon>Bacillati</taxon>
        <taxon>Bacillota</taxon>
        <taxon>Bacilli</taxon>
        <taxon>Lactobacillales</taxon>
        <taxon>Enterococcaceae</taxon>
        <taxon>Vagococcus</taxon>
    </lineage>
</organism>
<evidence type="ECO:0000256" key="6">
    <source>
        <dbReference type="ARBA" id="ARBA00049417"/>
    </source>
</evidence>
<keyword evidence="4" id="KW-0378">Hydrolase</keyword>
<evidence type="ECO:0000313" key="8">
    <source>
        <dbReference type="EMBL" id="QCA28319.1"/>
    </source>
</evidence>
<dbReference type="GO" id="GO:0000166">
    <property type="term" value="F:nucleotide binding"/>
    <property type="evidence" value="ECO:0007669"/>
    <property type="project" value="UniProtKB-KW"/>
</dbReference>
<feature type="domain" description="HD" evidence="7">
    <location>
        <begin position="27"/>
        <end position="141"/>
    </location>
</feature>
<evidence type="ECO:0000313" key="11">
    <source>
        <dbReference type="Proteomes" id="UP000297725"/>
    </source>
</evidence>
<dbReference type="EC" id="3.6.1.41" evidence="1"/>
<gene>
    <name evidence="9" type="ORF">E4031_03695</name>
    <name evidence="8" type="ORF">E4Z98_02955</name>
</gene>
<evidence type="ECO:0000256" key="1">
    <source>
        <dbReference type="ARBA" id="ARBA00012506"/>
    </source>
</evidence>
<keyword evidence="3" id="KW-0547">Nucleotide-binding</keyword>
<dbReference type="Gene3D" id="1.10.3210.10">
    <property type="entry name" value="Hypothetical protein af1432"/>
    <property type="match status" value="1"/>
</dbReference>